<dbReference type="PANTHER" id="PTHR43179">
    <property type="entry name" value="RHAMNOSYLTRANSFERASE WBBL"/>
    <property type="match status" value="1"/>
</dbReference>
<feature type="compositionally biased region" description="Basic and acidic residues" evidence="1">
    <location>
        <begin position="32"/>
        <end position="46"/>
    </location>
</feature>
<sequence>MQQRSSPSPSSRDAGWKPEFPSSRQESTVSRSPDRSPAHPDLRQLQDEIDRLRAQDKTSETTIAALRRDVEAYESSTFWRLTWPARTALEHTPRLARALRVSTKSCWWLATGQFPDRLRMYRRKQTELKADIPHQEEIPSPAETLPQPSSRRGQSRRGHRKETLAAISFPRHAYPVLSIVIPSYGQVPVTLRCLRSILRHPPSCPYEVIVAEDASGDPDIAELRAVMGLVLIERSENLGFLKNCNEAAKTAAGTYLHLLNNDTEVLPGTFDALLARLQTDGGIGLTGSKLLYPDGRLQEAGGIIWNDASGWNFGRNDPHPNRAVYSYSRDVDYISGASIMLRRDLFESLGGFDEAFAPAYYEDTDLAFRVRASGLRVVFEPGSVVIHHEGVSHGTDETSGVKAYQGRNRALMLERWRDALEAEHFPPATHFLRAASHAHGRQTILIIDHYVPEPDRDAGSRATMCVIHALCNAGWLVKFWPENRQRNTYSHPLERLGVEIIDETDPHSFAEWVAENGSDLDHVMIMRPTIARAFLPDAVLNTDARRSYYGHDIHFLRLEREAEVTGDTQIRQEALTMRRLETWLWPQFHSVLYLSQYEVDLVRELAPTARPHAIVPFCFTPDRTARPVTPGATILFVGGFGHPPNVDAALWLVREIMPKVRLRVPNARLILAGSKPAAEVRALAGPDVTVTGFISDEELARLYATARVAAVPLRFGAGVKNKVLEALHYGLPLVTTPVGAEGIAGLESAVAVADTADVFAEALVALLGDDALWRVRSDAGKALVADGYSPERFGEVLLGALAAE</sequence>
<dbReference type="Gene3D" id="3.40.50.2000">
    <property type="entry name" value="Glycogen Phosphorylase B"/>
    <property type="match status" value="1"/>
</dbReference>
<keyword evidence="4" id="KW-1185">Reference proteome</keyword>
<feature type="compositionally biased region" description="Low complexity" evidence="1">
    <location>
        <begin position="1"/>
        <end position="12"/>
    </location>
</feature>
<evidence type="ECO:0000313" key="3">
    <source>
        <dbReference type="EMBL" id="NHN88267.1"/>
    </source>
</evidence>
<dbReference type="SUPFAM" id="SSF53756">
    <property type="entry name" value="UDP-Glycosyltransferase/glycogen phosphorylase"/>
    <property type="match status" value="1"/>
</dbReference>
<feature type="domain" description="Glycosyltransferase 2-like" evidence="2">
    <location>
        <begin position="178"/>
        <end position="347"/>
    </location>
</feature>
<dbReference type="Pfam" id="PF13692">
    <property type="entry name" value="Glyco_trans_1_4"/>
    <property type="match status" value="1"/>
</dbReference>
<evidence type="ECO:0000313" key="4">
    <source>
        <dbReference type="Proteomes" id="UP000631653"/>
    </source>
</evidence>
<dbReference type="Proteomes" id="UP000631653">
    <property type="component" value="Unassembled WGS sequence"/>
</dbReference>
<evidence type="ECO:0000256" key="1">
    <source>
        <dbReference type="SAM" id="MobiDB-lite"/>
    </source>
</evidence>
<organism evidence="3 4">
    <name type="scientific">Acetobacter conturbans</name>
    <dbReference type="NCBI Taxonomy" id="1737472"/>
    <lineage>
        <taxon>Bacteria</taxon>
        <taxon>Pseudomonadati</taxon>
        <taxon>Pseudomonadota</taxon>
        <taxon>Alphaproteobacteria</taxon>
        <taxon>Acetobacterales</taxon>
        <taxon>Acetobacteraceae</taxon>
        <taxon>Acetobacter</taxon>
    </lineage>
</organism>
<protein>
    <submittedName>
        <fullName evidence="3">Glycosyltransferase</fullName>
    </submittedName>
</protein>
<dbReference type="InterPro" id="IPR029044">
    <property type="entry name" value="Nucleotide-diphossugar_trans"/>
</dbReference>
<comment type="caution">
    <text evidence="3">The sequence shown here is derived from an EMBL/GenBank/DDBJ whole genome shotgun (WGS) entry which is preliminary data.</text>
</comment>
<dbReference type="CDD" id="cd04186">
    <property type="entry name" value="GT_2_like_c"/>
    <property type="match status" value="1"/>
</dbReference>
<dbReference type="Pfam" id="PF00535">
    <property type="entry name" value="Glycos_transf_2"/>
    <property type="match status" value="1"/>
</dbReference>
<dbReference type="SUPFAM" id="SSF53448">
    <property type="entry name" value="Nucleotide-diphospho-sugar transferases"/>
    <property type="match status" value="1"/>
</dbReference>
<gene>
    <name evidence="3" type="ORF">GOB81_06450</name>
</gene>
<name>A0ABX0K2M6_9PROT</name>
<proteinExistence type="predicted"/>
<dbReference type="Gene3D" id="3.90.550.10">
    <property type="entry name" value="Spore Coat Polysaccharide Biosynthesis Protein SpsA, Chain A"/>
    <property type="match status" value="1"/>
</dbReference>
<dbReference type="CDD" id="cd03801">
    <property type="entry name" value="GT4_PimA-like"/>
    <property type="match status" value="1"/>
</dbReference>
<reference evidence="3 4" key="1">
    <citation type="journal article" date="2020" name="Int. J. Syst. Evol. Microbiol.">
        <title>Novel acetic acid bacteria from cider fermentations: Acetobacter conturbans sp. nov. and Acetobacter fallax sp. nov.</title>
        <authorList>
            <person name="Sombolestani A.S."/>
            <person name="Cleenwerck I."/>
            <person name="Cnockaert M."/>
            <person name="Borremans W."/>
            <person name="Wieme A.D."/>
            <person name="De Vuyst L."/>
            <person name="Vandamme P."/>
        </authorList>
    </citation>
    <scope>NUCLEOTIDE SEQUENCE [LARGE SCALE GENOMIC DNA]</scope>
    <source>
        <strain evidence="3 4">LMG 1627</strain>
    </source>
</reference>
<accession>A0ABX0K2M6</accession>
<dbReference type="EMBL" id="WOSY01000005">
    <property type="protein sequence ID" value="NHN88267.1"/>
    <property type="molecule type" value="Genomic_DNA"/>
</dbReference>
<dbReference type="InterPro" id="IPR001173">
    <property type="entry name" value="Glyco_trans_2-like"/>
</dbReference>
<feature type="region of interest" description="Disordered" evidence="1">
    <location>
        <begin position="130"/>
        <end position="161"/>
    </location>
</feature>
<evidence type="ECO:0000259" key="2">
    <source>
        <dbReference type="Pfam" id="PF00535"/>
    </source>
</evidence>
<feature type="compositionally biased region" description="Polar residues" evidence="1">
    <location>
        <begin position="22"/>
        <end position="31"/>
    </location>
</feature>
<dbReference type="PANTHER" id="PTHR43179:SF7">
    <property type="entry name" value="RHAMNOSYLTRANSFERASE WBBL"/>
    <property type="match status" value="1"/>
</dbReference>
<feature type="region of interest" description="Disordered" evidence="1">
    <location>
        <begin position="1"/>
        <end position="46"/>
    </location>
</feature>